<reference evidence="2" key="2">
    <citation type="submission" date="2017-06" db="EMBL/GenBank/DDBJ databases">
        <title>WGS assembly of Brachypodium distachyon.</title>
        <authorList>
            <consortium name="The International Brachypodium Initiative"/>
            <person name="Lucas S."/>
            <person name="Harmon-Smith M."/>
            <person name="Lail K."/>
            <person name="Tice H."/>
            <person name="Grimwood J."/>
            <person name="Bruce D."/>
            <person name="Barry K."/>
            <person name="Shu S."/>
            <person name="Lindquist E."/>
            <person name="Wang M."/>
            <person name="Pitluck S."/>
            <person name="Vogel J.P."/>
            <person name="Garvin D.F."/>
            <person name="Mockler T.C."/>
            <person name="Schmutz J."/>
            <person name="Rokhsar D."/>
            <person name="Bevan M.W."/>
        </authorList>
    </citation>
    <scope>NUCLEOTIDE SEQUENCE</scope>
    <source>
        <strain evidence="2">Bd21</strain>
    </source>
</reference>
<evidence type="ECO:0000313" key="3">
    <source>
        <dbReference type="EnsemblPlants" id="KQK18596"/>
    </source>
</evidence>
<dbReference type="EnsemblPlants" id="KQK18596">
    <property type="protein sequence ID" value="KQK18596"/>
    <property type="gene ID" value="BRADI_1g43551v3"/>
</dbReference>
<dbReference type="Gramene" id="KQK18596">
    <property type="protein sequence ID" value="KQK18596"/>
    <property type="gene ID" value="BRADI_1g43551v3"/>
</dbReference>
<feature type="region of interest" description="Disordered" evidence="1">
    <location>
        <begin position="49"/>
        <end position="107"/>
    </location>
</feature>
<feature type="region of interest" description="Disordered" evidence="1">
    <location>
        <begin position="1"/>
        <end position="34"/>
    </location>
</feature>
<name>A0A0Q3K2Q9_BRADI</name>
<reference evidence="2 3" key="1">
    <citation type="journal article" date="2010" name="Nature">
        <title>Genome sequencing and analysis of the model grass Brachypodium distachyon.</title>
        <authorList>
            <consortium name="International Brachypodium Initiative"/>
        </authorList>
    </citation>
    <scope>NUCLEOTIDE SEQUENCE [LARGE SCALE GENOMIC DNA]</scope>
    <source>
        <strain evidence="2 3">Bd21</strain>
    </source>
</reference>
<evidence type="ECO:0000313" key="4">
    <source>
        <dbReference type="Proteomes" id="UP000008810"/>
    </source>
</evidence>
<protein>
    <submittedName>
        <fullName evidence="2 3">Uncharacterized protein</fullName>
    </submittedName>
</protein>
<sequence length="146" mass="15940">MVSPLVRPLPLRSQSGRPPASLPDPCPSAGEATYSQHITFPSMTVRRPAEENLKCTSSPCPTRAATGHPPTPLRRLAASSTSTRFASPQPPHLSPRACRPPLQIRREPPPSIAALQQAAHLHRFVPVQYKAADPVRDPRLHLYPLC</sequence>
<dbReference type="Proteomes" id="UP000008810">
    <property type="component" value="Chromosome 1"/>
</dbReference>
<evidence type="ECO:0000256" key="1">
    <source>
        <dbReference type="SAM" id="MobiDB-lite"/>
    </source>
</evidence>
<evidence type="ECO:0000313" key="2">
    <source>
        <dbReference type="EMBL" id="KQK18596.1"/>
    </source>
</evidence>
<organism evidence="2">
    <name type="scientific">Brachypodium distachyon</name>
    <name type="common">Purple false brome</name>
    <name type="synonym">Trachynia distachya</name>
    <dbReference type="NCBI Taxonomy" id="15368"/>
    <lineage>
        <taxon>Eukaryota</taxon>
        <taxon>Viridiplantae</taxon>
        <taxon>Streptophyta</taxon>
        <taxon>Embryophyta</taxon>
        <taxon>Tracheophyta</taxon>
        <taxon>Spermatophyta</taxon>
        <taxon>Magnoliopsida</taxon>
        <taxon>Liliopsida</taxon>
        <taxon>Poales</taxon>
        <taxon>Poaceae</taxon>
        <taxon>BOP clade</taxon>
        <taxon>Pooideae</taxon>
        <taxon>Stipodae</taxon>
        <taxon>Brachypodieae</taxon>
        <taxon>Brachypodium</taxon>
    </lineage>
</organism>
<dbReference type="InParanoid" id="A0A0Q3K2Q9"/>
<proteinExistence type="predicted"/>
<dbReference type="EMBL" id="CM000880">
    <property type="protein sequence ID" value="KQK18596.1"/>
    <property type="molecule type" value="Genomic_DNA"/>
</dbReference>
<accession>A0A0Q3K2Q9</accession>
<keyword evidence="4" id="KW-1185">Reference proteome</keyword>
<gene>
    <name evidence="2" type="ORF">BRADI_1g43551v3</name>
</gene>
<dbReference type="AlphaFoldDB" id="A0A0Q3K2Q9"/>
<reference evidence="3" key="3">
    <citation type="submission" date="2018-08" db="UniProtKB">
        <authorList>
            <consortium name="EnsemblPlants"/>
        </authorList>
    </citation>
    <scope>IDENTIFICATION</scope>
    <source>
        <strain evidence="3">cv. Bd21</strain>
    </source>
</reference>